<dbReference type="Gene3D" id="3.90.550.10">
    <property type="entry name" value="Spore Coat Polysaccharide Biosynthesis Protein SpsA, Chain A"/>
    <property type="match status" value="1"/>
</dbReference>
<dbReference type="GO" id="GO:0006011">
    <property type="term" value="P:UDP-alpha-D-glucose metabolic process"/>
    <property type="evidence" value="ECO:0007669"/>
    <property type="project" value="InterPro"/>
</dbReference>
<dbReference type="Pfam" id="PF00483">
    <property type="entry name" value="NTP_transferase"/>
    <property type="match status" value="1"/>
</dbReference>
<comment type="similarity">
    <text evidence="1">Belongs to the UDPGP type 2 family.</text>
</comment>
<keyword evidence="4" id="KW-0548">Nucleotidyltransferase</keyword>
<gene>
    <name evidence="7" type="ORF">LCGC14_0628860</name>
</gene>
<name>A0A0F9R7Q0_9ZZZZ</name>
<comment type="caution">
    <text evidence="7">The sequence shown here is derived from an EMBL/GenBank/DDBJ whole genome shotgun (WGS) entry which is preliminary data.</text>
</comment>
<dbReference type="CDD" id="cd02541">
    <property type="entry name" value="UGPase_prokaryotic"/>
    <property type="match status" value="1"/>
</dbReference>
<dbReference type="SUPFAM" id="SSF53448">
    <property type="entry name" value="Nucleotide-diphospho-sugar transferases"/>
    <property type="match status" value="1"/>
</dbReference>
<dbReference type="AlphaFoldDB" id="A0A0F9R7Q0"/>
<feature type="domain" description="Nucleotidyl transferase" evidence="6">
    <location>
        <begin position="2"/>
        <end position="260"/>
    </location>
</feature>
<evidence type="ECO:0000256" key="1">
    <source>
        <dbReference type="ARBA" id="ARBA00006890"/>
    </source>
</evidence>
<protein>
    <recommendedName>
        <fullName evidence="2">UTP--glucose-1-phosphate uridylyltransferase</fullName>
        <ecNumber evidence="2">2.7.7.9</ecNumber>
    </recommendedName>
</protein>
<evidence type="ECO:0000256" key="3">
    <source>
        <dbReference type="ARBA" id="ARBA00022679"/>
    </source>
</evidence>
<dbReference type="EC" id="2.7.7.9" evidence="2"/>
<dbReference type="PANTHER" id="PTHR43197">
    <property type="entry name" value="UTP--GLUCOSE-1-PHOSPHATE URIDYLYLTRANSFERASE"/>
    <property type="match status" value="1"/>
</dbReference>
<accession>A0A0F9R7Q0</accession>
<dbReference type="NCBIfam" id="TIGR01099">
    <property type="entry name" value="galU"/>
    <property type="match status" value="1"/>
</dbReference>
<dbReference type="InterPro" id="IPR005771">
    <property type="entry name" value="GalU_uridylyltTrfase_bac/arc"/>
</dbReference>
<reference evidence="7" key="1">
    <citation type="journal article" date="2015" name="Nature">
        <title>Complex archaea that bridge the gap between prokaryotes and eukaryotes.</title>
        <authorList>
            <person name="Spang A."/>
            <person name="Saw J.H."/>
            <person name="Jorgensen S.L."/>
            <person name="Zaremba-Niedzwiedzka K."/>
            <person name="Martijn J."/>
            <person name="Lind A.E."/>
            <person name="van Eijk R."/>
            <person name="Schleper C."/>
            <person name="Guy L."/>
            <person name="Ettema T.J."/>
        </authorList>
    </citation>
    <scope>NUCLEOTIDE SEQUENCE</scope>
</reference>
<organism evidence="7">
    <name type="scientific">marine sediment metagenome</name>
    <dbReference type="NCBI Taxonomy" id="412755"/>
    <lineage>
        <taxon>unclassified sequences</taxon>
        <taxon>metagenomes</taxon>
        <taxon>ecological metagenomes</taxon>
    </lineage>
</organism>
<proteinExistence type="inferred from homology"/>
<dbReference type="PANTHER" id="PTHR43197:SF1">
    <property type="entry name" value="UTP--GLUCOSE-1-PHOSPHATE URIDYLYLTRANSFERASE"/>
    <property type="match status" value="1"/>
</dbReference>
<sequence>MKAVIPAAGHGTRLLPATKAQPKEMLPIVDKPAIQYVVEEAVKCDIDDILIITGRGKRAIEDHFDRHVELEASLAEDEKHEYLKQIKSIADMAHIHYTRQKETKGLGHAVNCARRFAADHPFLVLLGDTISVGDIPCSRQLIDAYEKYQTTIIGYEKIPLELTHRYGIIAGDEMDDGIIKVNNLVEKPKAEAAPSNMAIFGRYILTPDIFKAIDETKPGKNGEIQLTDAIADLMPEHDVYAVEVQSERYDTGSKIDWLIANIEIALKRKDIQPQLTEYLQQLQLDISKNNVKQLS</sequence>
<evidence type="ECO:0000256" key="2">
    <source>
        <dbReference type="ARBA" id="ARBA00012415"/>
    </source>
</evidence>
<evidence type="ECO:0000256" key="5">
    <source>
        <dbReference type="ARBA" id="ARBA00048128"/>
    </source>
</evidence>
<evidence type="ECO:0000313" key="7">
    <source>
        <dbReference type="EMBL" id="KKN50804.1"/>
    </source>
</evidence>
<dbReference type="InterPro" id="IPR029044">
    <property type="entry name" value="Nucleotide-diphossugar_trans"/>
</dbReference>
<dbReference type="GO" id="GO:0003983">
    <property type="term" value="F:UTP:glucose-1-phosphate uridylyltransferase activity"/>
    <property type="evidence" value="ECO:0007669"/>
    <property type="project" value="UniProtKB-EC"/>
</dbReference>
<keyword evidence="3" id="KW-0808">Transferase</keyword>
<evidence type="ECO:0000259" key="6">
    <source>
        <dbReference type="Pfam" id="PF00483"/>
    </source>
</evidence>
<dbReference type="InterPro" id="IPR005835">
    <property type="entry name" value="NTP_transferase_dom"/>
</dbReference>
<comment type="catalytic activity">
    <reaction evidence="5">
        <text>alpha-D-glucose 1-phosphate + UTP + H(+) = UDP-alpha-D-glucose + diphosphate</text>
        <dbReference type="Rhea" id="RHEA:19889"/>
        <dbReference type="ChEBI" id="CHEBI:15378"/>
        <dbReference type="ChEBI" id="CHEBI:33019"/>
        <dbReference type="ChEBI" id="CHEBI:46398"/>
        <dbReference type="ChEBI" id="CHEBI:58601"/>
        <dbReference type="ChEBI" id="CHEBI:58885"/>
        <dbReference type="EC" id="2.7.7.9"/>
    </reaction>
</comment>
<evidence type="ECO:0000256" key="4">
    <source>
        <dbReference type="ARBA" id="ARBA00022695"/>
    </source>
</evidence>
<dbReference type="EMBL" id="LAZR01001094">
    <property type="protein sequence ID" value="KKN50804.1"/>
    <property type="molecule type" value="Genomic_DNA"/>
</dbReference>